<dbReference type="Pfam" id="PF01522">
    <property type="entry name" value="Polysacc_deac_1"/>
    <property type="match status" value="1"/>
</dbReference>
<dbReference type="GO" id="GO:0005576">
    <property type="term" value="C:extracellular region"/>
    <property type="evidence" value="ECO:0007669"/>
    <property type="project" value="UniProtKB-SubCell"/>
</dbReference>
<proteinExistence type="predicted"/>
<comment type="caution">
    <text evidence="6">The sequence shown here is derived from an EMBL/GenBank/DDBJ whole genome shotgun (WGS) entry which is preliminary data.</text>
</comment>
<dbReference type="InterPro" id="IPR006311">
    <property type="entry name" value="TAT_signal"/>
</dbReference>
<dbReference type="InterPro" id="IPR011330">
    <property type="entry name" value="Glyco_hydro/deAcase_b/a-brl"/>
</dbReference>
<evidence type="ECO:0000256" key="1">
    <source>
        <dbReference type="ARBA" id="ARBA00004613"/>
    </source>
</evidence>
<dbReference type="InterPro" id="IPR002509">
    <property type="entry name" value="NODB_dom"/>
</dbReference>
<dbReference type="EMBL" id="SOCE01000001">
    <property type="protein sequence ID" value="TDU88034.1"/>
    <property type="molecule type" value="Genomic_DNA"/>
</dbReference>
<evidence type="ECO:0000313" key="6">
    <source>
        <dbReference type="EMBL" id="TDU88034.1"/>
    </source>
</evidence>
<dbReference type="PANTHER" id="PTHR34216">
    <property type="match status" value="1"/>
</dbReference>
<evidence type="ECO:0000259" key="5">
    <source>
        <dbReference type="Pfam" id="PF01522"/>
    </source>
</evidence>
<dbReference type="AlphaFoldDB" id="A0A4R7T806"/>
<evidence type="ECO:0000313" key="7">
    <source>
        <dbReference type="Proteomes" id="UP000295151"/>
    </source>
</evidence>
<gene>
    <name evidence="6" type="ORF">EV138_1573</name>
</gene>
<evidence type="ECO:0000256" key="2">
    <source>
        <dbReference type="ARBA" id="ARBA00022729"/>
    </source>
</evidence>
<evidence type="ECO:0000256" key="4">
    <source>
        <dbReference type="SAM" id="SignalP"/>
    </source>
</evidence>
<feature type="region of interest" description="Disordered" evidence="3">
    <location>
        <begin position="29"/>
        <end position="53"/>
    </location>
</feature>
<dbReference type="GO" id="GO:0016810">
    <property type="term" value="F:hydrolase activity, acting on carbon-nitrogen (but not peptide) bonds"/>
    <property type="evidence" value="ECO:0007669"/>
    <property type="project" value="InterPro"/>
</dbReference>
<evidence type="ECO:0000256" key="3">
    <source>
        <dbReference type="SAM" id="MobiDB-lite"/>
    </source>
</evidence>
<sequence>MTGLTRRSFLAAAVSSTVLAGCADTAADTAPVVSGSRPTQPTPTPRRTARPRLPAGVHANKLGLIPVLMHHRLVASNPGSYDLTPAYFRAELDRLYRENYYPVRAIDLVSRNLDSVPPGKTPVVLTFDDGTPGQVAFDAGGQVAPDCALGILRAFHARHPDFPAVATFYVNKNPFGLTGAAAAQALVRLNDLGCEVGNHTWSHPNLHTLTRAQAEAEIGSLAALVSRAIPMAPPRTLALPFGAHPRDPGVLARGGAGGTAYRNLGVLLVGAEPSHSPFHPGFDPMAIPRIRCSSRDGELEFTYWLDRLARRTALKFIAGGNSIGVANGIFQSPVWELGACTGFDCVEERWRR</sequence>
<accession>A0A4R7T806</accession>
<keyword evidence="2 4" id="KW-0732">Signal</keyword>
<dbReference type="SUPFAM" id="SSF88713">
    <property type="entry name" value="Glycoside hydrolase/deacetylase"/>
    <property type="match status" value="1"/>
</dbReference>
<comment type="subcellular location">
    <subcellularLocation>
        <location evidence="1">Secreted</location>
    </subcellularLocation>
</comment>
<reference evidence="6 7" key="1">
    <citation type="submission" date="2019-03" db="EMBL/GenBank/DDBJ databases">
        <title>Genomic Encyclopedia of Type Strains, Phase III (KMG-III): the genomes of soil and plant-associated and newly described type strains.</title>
        <authorList>
            <person name="Whitman W."/>
        </authorList>
    </citation>
    <scope>NUCLEOTIDE SEQUENCE [LARGE SCALE GENOMIC DNA]</scope>
    <source>
        <strain evidence="6 7">VKM Ac-2575</strain>
    </source>
</reference>
<dbReference type="GO" id="GO:0005975">
    <property type="term" value="P:carbohydrate metabolic process"/>
    <property type="evidence" value="ECO:0007669"/>
    <property type="project" value="InterPro"/>
</dbReference>
<dbReference type="PROSITE" id="PS51318">
    <property type="entry name" value="TAT"/>
    <property type="match status" value="1"/>
</dbReference>
<dbReference type="OrthoDB" id="9778320at2"/>
<dbReference type="RefSeq" id="WP_133977721.1">
    <property type="nucleotide sequence ID" value="NZ_SOCE01000001.1"/>
</dbReference>
<dbReference type="Gene3D" id="3.20.20.370">
    <property type="entry name" value="Glycoside hydrolase/deacetylase"/>
    <property type="match status" value="1"/>
</dbReference>
<name>A0A4R7T806_9ACTN</name>
<dbReference type="PANTHER" id="PTHR34216:SF3">
    <property type="entry name" value="POLY-BETA-1,6-N-ACETYL-D-GLUCOSAMINE N-DEACETYLASE"/>
    <property type="match status" value="1"/>
</dbReference>
<organism evidence="6 7">
    <name type="scientific">Kribbella voronezhensis</name>
    <dbReference type="NCBI Taxonomy" id="2512212"/>
    <lineage>
        <taxon>Bacteria</taxon>
        <taxon>Bacillati</taxon>
        <taxon>Actinomycetota</taxon>
        <taxon>Actinomycetes</taxon>
        <taxon>Propionibacteriales</taxon>
        <taxon>Kribbellaceae</taxon>
        <taxon>Kribbella</taxon>
    </lineage>
</organism>
<feature type="chain" id="PRO_5039518498" evidence="4">
    <location>
        <begin position="21"/>
        <end position="352"/>
    </location>
</feature>
<dbReference type="Proteomes" id="UP000295151">
    <property type="component" value="Unassembled WGS sequence"/>
</dbReference>
<protein>
    <submittedName>
        <fullName evidence="6">Polysaccharide deacetylase</fullName>
    </submittedName>
</protein>
<keyword evidence="7" id="KW-1185">Reference proteome</keyword>
<feature type="domain" description="NodB homology" evidence="5">
    <location>
        <begin position="117"/>
        <end position="247"/>
    </location>
</feature>
<feature type="signal peptide" evidence="4">
    <location>
        <begin position="1"/>
        <end position="20"/>
    </location>
</feature>
<dbReference type="InterPro" id="IPR051398">
    <property type="entry name" value="Polysacch_Deacetylase"/>
</dbReference>
<dbReference type="PROSITE" id="PS51257">
    <property type="entry name" value="PROKAR_LIPOPROTEIN"/>
    <property type="match status" value="1"/>
</dbReference>